<protein>
    <submittedName>
        <fullName evidence="1">Uncharacterized protein</fullName>
    </submittedName>
</protein>
<dbReference type="Proteomes" id="UP000001007">
    <property type="component" value="Chromosome"/>
</dbReference>
<evidence type="ECO:0000313" key="1">
    <source>
        <dbReference type="EMBL" id="AAM72099.1"/>
    </source>
</evidence>
<dbReference type="EnsemblBacteria" id="AAM72099">
    <property type="protein sequence ID" value="AAM72099"/>
    <property type="gene ID" value="CT0863"/>
</dbReference>
<sequence>MTVFRETGIPCFFISLISNGFVNRGHSLQIFG</sequence>
<name>Q8KE29_CHLTE</name>
<proteinExistence type="predicted"/>
<accession>Q8KE29</accession>
<evidence type="ECO:0000313" key="2">
    <source>
        <dbReference type="Proteomes" id="UP000001007"/>
    </source>
</evidence>
<reference evidence="1 2" key="1">
    <citation type="journal article" date="2002" name="Proc. Natl. Acad. Sci. U.S.A.">
        <title>The complete genome sequence of Chlorobium tepidum TLS, a photosynthetic, anaerobic, green-sulfur bacterium.</title>
        <authorList>
            <person name="Eisen J.A."/>
            <person name="Nelson K.E."/>
            <person name="Paulsen I.T."/>
            <person name="Heidelberg J.F."/>
            <person name="Wu M."/>
            <person name="Dodson R.J."/>
            <person name="Deboy R."/>
            <person name="Gwinn M.L."/>
            <person name="Nelson W.C."/>
            <person name="Haft D.H."/>
            <person name="Hickey E.K."/>
            <person name="Peterson J.D."/>
            <person name="Durkin A.S."/>
            <person name="Kolonay J.L."/>
            <person name="Yang F."/>
            <person name="Holt I."/>
            <person name="Umayam L.A."/>
            <person name="Mason T."/>
            <person name="Brenner M."/>
            <person name="Shea T.P."/>
            <person name="Parksey D."/>
            <person name="Nierman W.C."/>
            <person name="Feldblyum T.V."/>
            <person name="Hansen C.L."/>
            <person name="Craven M.B."/>
            <person name="Radune D."/>
            <person name="Vamathevan J."/>
            <person name="Khouri H."/>
            <person name="White O."/>
            <person name="Gruber T.M."/>
            <person name="Ketchum K.A."/>
            <person name="Venter J.C."/>
            <person name="Tettelin H."/>
            <person name="Bryant D.A."/>
            <person name="Fraser C.M."/>
        </authorList>
    </citation>
    <scope>NUCLEOTIDE SEQUENCE [LARGE SCALE GENOMIC DNA]</scope>
    <source>
        <strain evidence="2">ATCC 49652 / DSM 12025 / NBRC 103806 / TLS</strain>
    </source>
</reference>
<dbReference type="HOGENOM" id="CLU_3388735_0_0_10"/>
<dbReference type="EMBL" id="AE006470">
    <property type="protein sequence ID" value="AAM72099.1"/>
    <property type="molecule type" value="Genomic_DNA"/>
</dbReference>
<gene>
    <name evidence="1" type="ordered locus">CT0863</name>
</gene>
<organism evidence="1 2">
    <name type="scientific">Chlorobaculum tepidum (strain ATCC 49652 / DSM 12025 / NBRC 103806 / TLS)</name>
    <name type="common">Chlorobium tepidum</name>
    <dbReference type="NCBI Taxonomy" id="194439"/>
    <lineage>
        <taxon>Bacteria</taxon>
        <taxon>Pseudomonadati</taxon>
        <taxon>Chlorobiota</taxon>
        <taxon>Chlorobiia</taxon>
        <taxon>Chlorobiales</taxon>
        <taxon>Chlorobiaceae</taxon>
        <taxon>Chlorobaculum</taxon>
    </lineage>
</organism>
<keyword evidence="2" id="KW-1185">Reference proteome</keyword>
<dbReference type="AlphaFoldDB" id="Q8KE29"/>
<dbReference type="KEGG" id="cte:CT0863"/>